<dbReference type="Proteomes" id="UP001163603">
    <property type="component" value="Chromosome 4"/>
</dbReference>
<organism evidence="1 2">
    <name type="scientific">Pistacia integerrima</name>
    <dbReference type="NCBI Taxonomy" id="434235"/>
    <lineage>
        <taxon>Eukaryota</taxon>
        <taxon>Viridiplantae</taxon>
        <taxon>Streptophyta</taxon>
        <taxon>Embryophyta</taxon>
        <taxon>Tracheophyta</taxon>
        <taxon>Spermatophyta</taxon>
        <taxon>Magnoliopsida</taxon>
        <taxon>eudicotyledons</taxon>
        <taxon>Gunneridae</taxon>
        <taxon>Pentapetalae</taxon>
        <taxon>rosids</taxon>
        <taxon>malvids</taxon>
        <taxon>Sapindales</taxon>
        <taxon>Anacardiaceae</taxon>
        <taxon>Pistacia</taxon>
    </lineage>
</organism>
<keyword evidence="2" id="KW-1185">Reference proteome</keyword>
<protein>
    <submittedName>
        <fullName evidence="1">Uncharacterized protein</fullName>
    </submittedName>
</protein>
<name>A0ACC0YZL5_9ROSI</name>
<evidence type="ECO:0000313" key="2">
    <source>
        <dbReference type="Proteomes" id="UP001163603"/>
    </source>
</evidence>
<reference evidence="2" key="1">
    <citation type="journal article" date="2023" name="G3 (Bethesda)">
        <title>Genome assembly and association tests identify interacting loci associated with vigor, precocity, and sex in interspecific pistachio rootstocks.</title>
        <authorList>
            <person name="Palmer W."/>
            <person name="Jacygrad E."/>
            <person name="Sagayaradj S."/>
            <person name="Cavanaugh K."/>
            <person name="Han R."/>
            <person name="Bertier L."/>
            <person name="Beede B."/>
            <person name="Kafkas S."/>
            <person name="Golino D."/>
            <person name="Preece J."/>
            <person name="Michelmore R."/>
        </authorList>
    </citation>
    <scope>NUCLEOTIDE SEQUENCE [LARGE SCALE GENOMIC DNA]</scope>
</reference>
<gene>
    <name evidence="1" type="ORF">Pint_19061</name>
</gene>
<dbReference type="EMBL" id="CM047739">
    <property type="protein sequence ID" value="KAJ0043240.1"/>
    <property type="molecule type" value="Genomic_DNA"/>
</dbReference>
<sequence length="122" mass="13766">METEKVVSEMEELPKTIVRRVFKDKLNECSPDKTSPSTKTLFSLSPKAPVSLSTTSPPPQKFNFFLRKFDDWKHDVGVFSTKANDICKESKRQTINADDVLKAIEEIDFPEFVGPLKASLDG</sequence>
<comment type="caution">
    <text evidence="1">The sequence shown here is derived from an EMBL/GenBank/DDBJ whole genome shotgun (WGS) entry which is preliminary data.</text>
</comment>
<accession>A0ACC0YZL5</accession>
<proteinExistence type="predicted"/>
<evidence type="ECO:0000313" key="1">
    <source>
        <dbReference type="EMBL" id="KAJ0043240.1"/>
    </source>
</evidence>